<protein>
    <submittedName>
        <fullName evidence="1">Uncharacterized protein</fullName>
    </submittedName>
</protein>
<evidence type="ECO:0000313" key="1">
    <source>
        <dbReference type="EMBL" id="KJK74342.1"/>
    </source>
</evidence>
<keyword evidence="2" id="KW-1185">Reference proteome</keyword>
<dbReference type="EMBL" id="KE384761">
    <property type="protein sequence ID" value="KJK74342.1"/>
    <property type="molecule type" value="Genomic_DNA"/>
</dbReference>
<proteinExistence type="predicted"/>
<reference evidence="2" key="1">
    <citation type="journal article" date="2014" name="BMC Genomics">
        <title>The genome sequence of the biocontrol fungus Metarhizium anisopliae and comparative genomics of Metarhizium species.</title>
        <authorList>
            <person name="Pattemore J.A."/>
            <person name="Hane J.K."/>
            <person name="Williams A.H."/>
            <person name="Wilson B.A."/>
            <person name="Stodart B.J."/>
            <person name="Ash G.J."/>
        </authorList>
    </citation>
    <scope>NUCLEOTIDE SEQUENCE [LARGE SCALE GENOMIC DNA]</scope>
    <source>
        <strain evidence="2">BRIP 53293</strain>
    </source>
</reference>
<sequence>MWSLGGYLEDSGFQEYAYDRFLKLVGENYAKNPAGWDGNIMPISWTYKNTKKGSLLRQKIAWIYADGSVQTLDKCDIGGDERTEFVEYLACRNWKNRQDTQRDGR</sequence>
<organism evidence="1 2">
    <name type="scientific">Metarhizium anisopliae BRIP 53293</name>
    <dbReference type="NCBI Taxonomy" id="1291518"/>
    <lineage>
        <taxon>Eukaryota</taxon>
        <taxon>Fungi</taxon>
        <taxon>Dikarya</taxon>
        <taxon>Ascomycota</taxon>
        <taxon>Pezizomycotina</taxon>
        <taxon>Sordariomycetes</taxon>
        <taxon>Hypocreomycetidae</taxon>
        <taxon>Hypocreales</taxon>
        <taxon>Clavicipitaceae</taxon>
        <taxon>Metarhizium</taxon>
    </lineage>
</organism>
<name>A0A0D9NJU6_METAN</name>
<gene>
    <name evidence="1" type="ORF">H634G_10488</name>
</gene>
<dbReference type="Proteomes" id="UP000054544">
    <property type="component" value="Unassembled WGS sequence"/>
</dbReference>
<evidence type="ECO:0000313" key="2">
    <source>
        <dbReference type="Proteomes" id="UP000054544"/>
    </source>
</evidence>
<accession>A0A0D9NJU6</accession>
<dbReference type="AlphaFoldDB" id="A0A0D9NJU6"/>